<reference evidence="1 2" key="1">
    <citation type="journal article" date="2011" name="J. Bacteriol.">
        <title>Genome sequence of Chthoniobacter flavus Ellin428, an aerobic heterotrophic soil bacterium.</title>
        <authorList>
            <person name="Kant R."/>
            <person name="van Passel M.W."/>
            <person name="Palva A."/>
            <person name="Lucas S."/>
            <person name="Lapidus A."/>
            <person name="Glavina Del Rio T."/>
            <person name="Dalin E."/>
            <person name="Tice H."/>
            <person name="Bruce D."/>
            <person name="Goodwin L."/>
            <person name="Pitluck S."/>
            <person name="Larimer F.W."/>
            <person name="Land M.L."/>
            <person name="Hauser L."/>
            <person name="Sangwan P."/>
            <person name="de Vos W.M."/>
            <person name="Janssen P.H."/>
            <person name="Smidt H."/>
        </authorList>
    </citation>
    <scope>NUCLEOTIDE SEQUENCE [LARGE SCALE GENOMIC DNA]</scope>
    <source>
        <strain evidence="1 2">Ellin428</strain>
    </source>
</reference>
<evidence type="ECO:0000313" key="1">
    <source>
        <dbReference type="EMBL" id="EDY18587.1"/>
    </source>
</evidence>
<keyword evidence="2" id="KW-1185">Reference proteome</keyword>
<dbReference type="InParanoid" id="B4D4Y4"/>
<accession>B4D4Y4</accession>
<evidence type="ECO:0000313" key="2">
    <source>
        <dbReference type="Proteomes" id="UP000005824"/>
    </source>
</evidence>
<dbReference type="RefSeq" id="WP_006981297.1">
    <property type="nucleotide sequence ID" value="NZ_ABVL01000012.1"/>
</dbReference>
<name>B4D4Y4_9BACT</name>
<dbReference type="Proteomes" id="UP000005824">
    <property type="component" value="Unassembled WGS sequence"/>
</dbReference>
<dbReference type="EMBL" id="ABVL01000012">
    <property type="protein sequence ID" value="EDY18587.1"/>
    <property type="molecule type" value="Genomic_DNA"/>
</dbReference>
<dbReference type="AlphaFoldDB" id="B4D4Y4"/>
<organism evidence="1 2">
    <name type="scientific">Chthoniobacter flavus Ellin428</name>
    <dbReference type="NCBI Taxonomy" id="497964"/>
    <lineage>
        <taxon>Bacteria</taxon>
        <taxon>Pseudomonadati</taxon>
        <taxon>Verrucomicrobiota</taxon>
        <taxon>Spartobacteria</taxon>
        <taxon>Chthoniobacterales</taxon>
        <taxon>Chthoniobacteraceae</taxon>
        <taxon>Chthoniobacter</taxon>
    </lineage>
</organism>
<evidence type="ECO:0008006" key="3">
    <source>
        <dbReference type="Google" id="ProtNLM"/>
    </source>
</evidence>
<gene>
    <name evidence="1" type="ORF">CfE428DRAFT_3972</name>
</gene>
<protein>
    <recommendedName>
        <fullName evidence="3">DUF2750 domain-containing protein</fullName>
    </recommendedName>
</protein>
<proteinExistence type="predicted"/>
<comment type="caution">
    <text evidence="1">The sequence shown here is derived from an EMBL/GenBank/DDBJ whole genome shotgun (WGS) entry which is preliminary data.</text>
</comment>
<dbReference type="InterPro" id="IPR021284">
    <property type="entry name" value="DUF2750"/>
</dbReference>
<dbReference type="Pfam" id="PF11042">
    <property type="entry name" value="DUF2750"/>
    <property type="match status" value="1"/>
</dbReference>
<sequence>MNDDADFIAEAISAQSVFTLTVTDRACQLVFQDAGGTAFPFWSSPLRAEQIRRSSPRFEHYALREVFLANFLRWLVQLESEHIRIGWNWSSETFARRFEESPSSDRVCQDSLPAITLKERLEKQIDEKTA</sequence>